<dbReference type="EMBL" id="AAWS01000034">
    <property type="protein sequence ID" value="EAY26443.1"/>
    <property type="molecule type" value="Genomic_DNA"/>
</dbReference>
<evidence type="ECO:0000313" key="2">
    <source>
        <dbReference type="Proteomes" id="UP000004095"/>
    </source>
</evidence>
<accession>A1ZT53</accession>
<gene>
    <name evidence="1" type="ORF">M23134_07038</name>
</gene>
<proteinExistence type="predicted"/>
<sequence>MAGLLLLLLLSVNFVKFLGCSKNALFEYNNQQVILTHCLPNTAQHL</sequence>
<reference evidence="1 2" key="1">
    <citation type="submission" date="2007-01" db="EMBL/GenBank/DDBJ databases">
        <authorList>
            <person name="Haygood M."/>
            <person name="Podell S."/>
            <person name="Anderson C."/>
            <person name="Hopkinson B."/>
            <person name="Roe K."/>
            <person name="Barbeau K."/>
            <person name="Gaasterland T."/>
            <person name="Ferriera S."/>
            <person name="Johnson J."/>
            <person name="Kravitz S."/>
            <person name="Beeson K."/>
            <person name="Sutton G."/>
            <person name="Rogers Y.-H."/>
            <person name="Friedman R."/>
            <person name="Frazier M."/>
            <person name="Venter J.C."/>
        </authorList>
    </citation>
    <scope>NUCLEOTIDE SEQUENCE [LARGE SCALE GENOMIC DNA]</scope>
    <source>
        <strain evidence="1 2">ATCC 23134</strain>
    </source>
</reference>
<protein>
    <submittedName>
        <fullName evidence="1">Uncharacterized protein</fullName>
    </submittedName>
</protein>
<keyword evidence="2" id="KW-1185">Reference proteome</keyword>
<comment type="caution">
    <text evidence="1">The sequence shown here is derived from an EMBL/GenBank/DDBJ whole genome shotgun (WGS) entry which is preliminary data.</text>
</comment>
<evidence type="ECO:0000313" key="1">
    <source>
        <dbReference type="EMBL" id="EAY26443.1"/>
    </source>
</evidence>
<name>A1ZT53_MICM2</name>
<dbReference type="Proteomes" id="UP000004095">
    <property type="component" value="Unassembled WGS sequence"/>
</dbReference>
<organism evidence="1 2">
    <name type="scientific">Microscilla marina ATCC 23134</name>
    <dbReference type="NCBI Taxonomy" id="313606"/>
    <lineage>
        <taxon>Bacteria</taxon>
        <taxon>Pseudomonadati</taxon>
        <taxon>Bacteroidota</taxon>
        <taxon>Cytophagia</taxon>
        <taxon>Cytophagales</taxon>
        <taxon>Microscillaceae</taxon>
        <taxon>Microscilla</taxon>
    </lineage>
</organism>
<dbReference type="AlphaFoldDB" id="A1ZT53"/>